<sequence>MKMFANRRRVLGQGIKPSWCPLHRLMTLKYPIEDPSSLIMEYMDTDAASTQEVIQKTHGNLICHKI</sequence>
<comment type="caution">
    <text evidence="1">The sequence shown here is derived from an EMBL/GenBank/DDBJ whole genome shotgun (WGS) entry which is preliminary data.</text>
</comment>
<name>A0A7J6C2R7_9TELE</name>
<accession>A0A7J6C2R7</accession>
<reference evidence="1 2" key="1">
    <citation type="submission" date="2020-04" db="EMBL/GenBank/DDBJ databases">
        <title>Chromosome-level genome assembly of a cyprinid fish Onychostoma macrolepis by integration of Nanopore Sequencing, Bionano and Hi-C technology.</title>
        <authorList>
            <person name="Wang D."/>
        </authorList>
    </citation>
    <scope>NUCLEOTIDE SEQUENCE [LARGE SCALE GENOMIC DNA]</scope>
    <source>
        <strain evidence="1">SWU-2019</strain>
        <tissue evidence="1">Muscle</tissue>
    </source>
</reference>
<dbReference type="Proteomes" id="UP000579812">
    <property type="component" value="Unassembled WGS sequence"/>
</dbReference>
<dbReference type="EMBL" id="JAAMOB010000018">
    <property type="protein sequence ID" value="KAF4101530.1"/>
    <property type="molecule type" value="Genomic_DNA"/>
</dbReference>
<proteinExistence type="predicted"/>
<gene>
    <name evidence="1" type="ORF">G5714_017962</name>
</gene>
<dbReference type="AlphaFoldDB" id="A0A7J6C2R7"/>
<organism evidence="1 2">
    <name type="scientific">Onychostoma macrolepis</name>
    <dbReference type="NCBI Taxonomy" id="369639"/>
    <lineage>
        <taxon>Eukaryota</taxon>
        <taxon>Metazoa</taxon>
        <taxon>Chordata</taxon>
        <taxon>Craniata</taxon>
        <taxon>Vertebrata</taxon>
        <taxon>Euteleostomi</taxon>
        <taxon>Actinopterygii</taxon>
        <taxon>Neopterygii</taxon>
        <taxon>Teleostei</taxon>
        <taxon>Ostariophysi</taxon>
        <taxon>Cypriniformes</taxon>
        <taxon>Cyprinidae</taxon>
        <taxon>Acrossocheilinae</taxon>
        <taxon>Onychostoma</taxon>
    </lineage>
</organism>
<evidence type="ECO:0000313" key="1">
    <source>
        <dbReference type="EMBL" id="KAF4101530.1"/>
    </source>
</evidence>
<protein>
    <submittedName>
        <fullName evidence="1">Uncharacterized protein</fullName>
    </submittedName>
</protein>
<keyword evidence="2" id="KW-1185">Reference proteome</keyword>
<evidence type="ECO:0000313" key="2">
    <source>
        <dbReference type="Proteomes" id="UP000579812"/>
    </source>
</evidence>